<dbReference type="SUPFAM" id="SSF52096">
    <property type="entry name" value="ClpP/crotonase"/>
    <property type="match status" value="1"/>
</dbReference>
<dbReference type="PANTHER" id="PTHR11941">
    <property type="entry name" value="ENOYL-COA HYDRATASE-RELATED"/>
    <property type="match status" value="1"/>
</dbReference>
<proteinExistence type="inferred from homology"/>
<dbReference type="Gene3D" id="3.90.226.10">
    <property type="entry name" value="2-enoyl-CoA Hydratase, Chain A, domain 1"/>
    <property type="match status" value="1"/>
</dbReference>
<evidence type="ECO:0000256" key="6">
    <source>
        <dbReference type="RuleBase" id="RU003707"/>
    </source>
</evidence>
<dbReference type="Gene3D" id="1.10.12.10">
    <property type="entry name" value="Lyase 2-enoyl-coa Hydratase, Chain A, domain 2"/>
    <property type="match status" value="1"/>
</dbReference>
<reference evidence="7" key="1">
    <citation type="journal article" date="2019" name="Microbiol. Resour. Announc.">
        <title>Complete Genome Sequence of Rubrobacter xylanophilus Strain AA3-22, Isolated from Arima Onsen in Japan.</title>
        <authorList>
            <person name="Tomariguchi N."/>
            <person name="Miyazaki K."/>
        </authorList>
    </citation>
    <scope>NUCLEOTIDE SEQUENCE [LARGE SCALE GENOMIC DNA]</scope>
    <source>
        <strain evidence="7">AA3-22</strain>
    </source>
</reference>
<evidence type="ECO:0000256" key="3">
    <source>
        <dbReference type="ARBA" id="ARBA00023239"/>
    </source>
</evidence>
<dbReference type="FunFam" id="1.10.12.10:FF:000001">
    <property type="entry name" value="Probable enoyl-CoA hydratase, mitochondrial"/>
    <property type="match status" value="1"/>
</dbReference>
<evidence type="ECO:0000256" key="5">
    <source>
        <dbReference type="ARBA" id="ARBA00023717"/>
    </source>
</evidence>
<comment type="catalytic activity">
    <reaction evidence="5">
        <text>a 4-saturated-(3S)-3-hydroxyacyl-CoA = a (3E)-enoyl-CoA + H2O</text>
        <dbReference type="Rhea" id="RHEA:20724"/>
        <dbReference type="ChEBI" id="CHEBI:15377"/>
        <dbReference type="ChEBI" id="CHEBI:58521"/>
        <dbReference type="ChEBI" id="CHEBI:137480"/>
        <dbReference type="EC" id="4.2.1.17"/>
    </reaction>
</comment>
<organism evidence="7 8">
    <name type="scientific">Rubrobacter xylanophilus</name>
    <dbReference type="NCBI Taxonomy" id="49319"/>
    <lineage>
        <taxon>Bacteria</taxon>
        <taxon>Bacillati</taxon>
        <taxon>Actinomycetota</taxon>
        <taxon>Rubrobacteria</taxon>
        <taxon>Rubrobacterales</taxon>
        <taxon>Rubrobacteraceae</taxon>
        <taxon>Rubrobacter</taxon>
    </lineage>
</organism>
<dbReference type="EC" id="4.2.1.17" evidence="2"/>
<accession>A0A510HLL3</accession>
<dbReference type="InterPro" id="IPR001753">
    <property type="entry name" value="Enoyl-CoA_hydra/iso"/>
</dbReference>
<keyword evidence="8" id="KW-1185">Reference proteome</keyword>
<comment type="similarity">
    <text evidence="1 6">Belongs to the enoyl-CoA hydratase/isomerase family.</text>
</comment>
<dbReference type="FunFam" id="3.90.226.10:FF:000009">
    <property type="entry name" value="Carnitinyl-CoA dehydratase"/>
    <property type="match status" value="1"/>
</dbReference>
<dbReference type="EMBL" id="AP019791">
    <property type="protein sequence ID" value="BBL80900.1"/>
    <property type="molecule type" value="Genomic_DNA"/>
</dbReference>
<keyword evidence="3" id="KW-0456">Lyase</keyword>
<dbReference type="PANTHER" id="PTHR11941:SF54">
    <property type="entry name" value="ENOYL-COA HYDRATASE, MITOCHONDRIAL"/>
    <property type="match status" value="1"/>
</dbReference>
<dbReference type="Pfam" id="PF00378">
    <property type="entry name" value="ECH_1"/>
    <property type="match status" value="1"/>
</dbReference>
<dbReference type="OrthoDB" id="8452484at2"/>
<evidence type="ECO:0000313" key="8">
    <source>
        <dbReference type="Proteomes" id="UP000318065"/>
    </source>
</evidence>
<sequence length="257" mass="27127">MDHVRVECEGAVAVVTVDRPEKLNALNARVQEEITEVFAEVLPGEVRAAVITGAGERAFVAGADVEGMQELDALGIREFGRIGTRMMEAVQGAPFPVIAAINGYALGGGLELALACDVRIAAANARLGFPEVTLGIMPGAGGTQRLPRVVGSGVARELIFTGRMVSAQEAKEIGLVNRVVGEGEALEAAREMARRMAENAPLALKSAKIALNTAEELGLASGIEREGDLFALLFTTEDAREGMAAFAERRKPEFKGR</sequence>
<dbReference type="AlphaFoldDB" id="A0A510HLL3"/>
<dbReference type="GO" id="GO:0004300">
    <property type="term" value="F:enoyl-CoA hydratase activity"/>
    <property type="evidence" value="ECO:0007669"/>
    <property type="project" value="UniProtKB-EC"/>
</dbReference>
<dbReference type="PROSITE" id="PS00166">
    <property type="entry name" value="ENOYL_COA_HYDRATASE"/>
    <property type="match status" value="1"/>
</dbReference>
<dbReference type="Proteomes" id="UP000318065">
    <property type="component" value="Chromosome"/>
</dbReference>
<gene>
    <name evidence="7" type="ORF">RxyAA322_27540</name>
</gene>
<name>A0A510HLL3_9ACTN</name>
<dbReference type="GO" id="GO:0006635">
    <property type="term" value="P:fatty acid beta-oxidation"/>
    <property type="evidence" value="ECO:0007669"/>
    <property type="project" value="TreeGrafter"/>
</dbReference>
<dbReference type="InterPro" id="IPR014748">
    <property type="entry name" value="Enoyl-CoA_hydra_C"/>
</dbReference>
<evidence type="ECO:0000256" key="2">
    <source>
        <dbReference type="ARBA" id="ARBA00012076"/>
    </source>
</evidence>
<evidence type="ECO:0000256" key="4">
    <source>
        <dbReference type="ARBA" id="ARBA00023709"/>
    </source>
</evidence>
<protein>
    <recommendedName>
        <fullName evidence="2">enoyl-CoA hydratase</fullName>
        <ecNumber evidence="2">4.2.1.17</ecNumber>
    </recommendedName>
</protein>
<evidence type="ECO:0000256" key="1">
    <source>
        <dbReference type="ARBA" id="ARBA00005254"/>
    </source>
</evidence>
<dbReference type="CDD" id="cd06558">
    <property type="entry name" value="crotonase-like"/>
    <property type="match status" value="1"/>
</dbReference>
<comment type="catalytic activity">
    <reaction evidence="4">
        <text>a (3S)-3-hydroxyacyl-CoA = a (2E)-enoyl-CoA + H2O</text>
        <dbReference type="Rhea" id="RHEA:16105"/>
        <dbReference type="ChEBI" id="CHEBI:15377"/>
        <dbReference type="ChEBI" id="CHEBI:57318"/>
        <dbReference type="ChEBI" id="CHEBI:58856"/>
        <dbReference type="EC" id="4.2.1.17"/>
    </reaction>
</comment>
<dbReference type="InterPro" id="IPR029045">
    <property type="entry name" value="ClpP/crotonase-like_dom_sf"/>
</dbReference>
<evidence type="ECO:0000313" key="7">
    <source>
        <dbReference type="EMBL" id="BBL80900.1"/>
    </source>
</evidence>
<dbReference type="InterPro" id="IPR018376">
    <property type="entry name" value="Enoyl-CoA_hyd/isom_CS"/>
</dbReference>